<dbReference type="InterPro" id="IPR000394">
    <property type="entry name" value="RNA_pol_sigma_54"/>
</dbReference>
<name>A0A8J7S3D9_9PROT</name>
<evidence type="ECO:0000313" key="13">
    <source>
        <dbReference type="EMBL" id="MBP5857969.1"/>
    </source>
</evidence>
<keyword evidence="3 9" id="KW-0808">Transferase</keyword>
<keyword evidence="2 9" id="KW-0240">DNA-directed RNA polymerase</keyword>
<feature type="compositionally biased region" description="Basic and acidic residues" evidence="10">
    <location>
        <begin position="49"/>
        <end position="84"/>
    </location>
</feature>
<evidence type="ECO:0000256" key="6">
    <source>
        <dbReference type="ARBA" id="ARBA00023082"/>
    </source>
</evidence>
<dbReference type="Pfam" id="PF04552">
    <property type="entry name" value="Sigma54_DBD"/>
    <property type="match status" value="1"/>
</dbReference>
<evidence type="ECO:0000256" key="10">
    <source>
        <dbReference type="SAM" id="MobiDB-lite"/>
    </source>
</evidence>
<dbReference type="GO" id="GO:0003677">
    <property type="term" value="F:DNA binding"/>
    <property type="evidence" value="ECO:0007669"/>
    <property type="project" value="UniProtKB-KW"/>
</dbReference>
<dbReference type="Proteomes" id="UP000672602">
    <property type="component" value="Unassembled WGS sequence"/>
</dbReference>
<evidence type="ECO:0000256" key="2">
    <source>
        <dbReference type="ARBA" id="ARBA00022478"/>
    </source>
</evidence>
<dbReference type="NCBIfam" id="NF004596">
    <property type="entry name" value="PRK05932.1-3"/>
    <property type="match status" value="1"/>
</dbReference>
<evidence type="ECO:0000259" key="12">
    <source>
        <dbReference type="Pfam" id="PF04963"/>
    </source>
</evidence>
<keyword evidence="6 9" id="KW-0731">Sigma factor</keyword>
<sequence length="516" mass="56937">MSLTARLDLRQSQQLVMTPQLQQAIKLLQFSSVELAAFVEEELERNPLLERDEGQREAADERLRAEDSDRHAPSSTTDERRDSAEMLSADGAQGIDDRALDADYDGTYEGDIAGPGADGGQDRGEAGLSLTGPGMGGGGGGFDDDPRGFEETLAGPESLQDRLVTQLHLDTAEPAARMIGLYLIDSLDPSGYLTIDLDEVVDALGADRATVEAVLARLQGFEPAGLFARSLAECLKLQLIEKNRFDPAMAALLDNLDLLARGERAKLMKLCGVDAEDLTEMAAELRALDPKPGLTHGFEPAEPVIPDVLMRRGPKGDWIIELNPDTLPKVLVNERFYAEIAGTARERRDKEYLSERLQTANWLVKSLHQRATTILKVSSELVRQQDAFFRHGVAHLKPLVLRDIADAIEMHESTVSRVTSNKYIASPRGLFELKYFFTTRIAGTEGDQSHSAESVRHRIRALIDAETADSVLSDDKLVEMLRGEGVDIARRTVAKYREAMRIPSSVQRRRRKKAAI</sequence>
<dbReference type="PRINTS" id="PR00045">
    <property type="entry name" value="SIGMA54FCT"/>
</dbReference>
<dbReference type="RefSeq" id="WP_210682559.1">
    <property type="nucleotide sequence ID" value="NZ_JAGMWN010000006.1"/>
</dbReference>
<organism evidence="13 14">
    <name type="scientific">Marivibrio halodurans</name>
    <dbReference type="NCBI Taxonomy" id="2039722"/>
    <lineage>
        <taxon>Bacteria</taxon>
        <taxon>Pseudomonadati</taxon>
        <taxon>Pseudomonadota</taxon>
        <taxon>Alphaproteobacteria</taxon>
        <taxon>Rhodospirillales</taxon>
        <taxon>Rhodospirillaceae</taxon>
        <taxon>Marivibrio</taxon>
    </lineage>
</organism>
<dbReference type="InterPro" id="IPR038709">
    <property type="entry name" value="RpoN_core-bd_sf"/>
</dbReference>
<evidence type="ECO:0000256" key="5">
    <source>
        <dbReference type="ARBA" id="ARBA00023015"/>
    </source>
</evidence>
<dbReference type="PROSITE" id="PS00717">
    <property type="entry name" value="SIGMA54_1"/>
    <property type="match status" value="1"/>
</dbReference>
<dbReference type="PANTHER" id="PTHR32248">
    <property type="entry name" value="RNA POLYMERASE SIGMA-54 FACTOR"/>
    <property type="match status" value="1"/>
</dbReference>
<dbReference type="GO" id="GO:0001216">
    <property type="term" value="F:DNA-binding transcription activator activity"/>
    <property type="evidence" value="ECO:0007669"/>
    <property type="project" value="InterPro"/>
</dbReference>
<dbReference type="EMBL" id="JAGMWN010000006">
    <property type="protein sequence ID" value="MBP5857969.1"/>
    <property type="molecule type" value="Genomic_DNA"/>
</dbReference>
<comment type="similarity">
    <text evidence="1 9">Belongs to the sigma-54 factor family.</text>
</comment>
<keyword evidence="4 9" id="KW-0548">Nucleotidyltransferase</keyword>
<evidence type="ECO:0000256" key="3">
    <source>
        <dbReference type="ARBA" id="ARBA00022679"/>
    </source>
</evidence>
<proteinExistence type="inferred from homology"/>
<dbReference type="GO" id="GO:0000428">
    <property type="term" value="C:DNA-directed RNA polymerase complex"/>
    <property type="evidence" value="ECO:0007669"/>
    <property type="project" value="UniProtKB-KW"/>
</dbReference>
<evidence type="ECO:0000256" key="1">
    <source>
        <dbReference type="ARBA" id="ARBA00008798"/>
    </source>
</evidence>
<evidence type="ECO:0000256" key="4">
    <source>
        <dbReference type="ARBA" id="ARBA00022695"/>
    </source>
</evidence>
<keyword evidence="8 9" id="KW-0804">Transcription</keyword>
<gene>
    <name evidence="13" type="primary">rpoN</name>
    <name evidence="13" type="ORF">KAJ83_13200</name>
</gene>
<dbReference type="GO" id="GO:0006352">
    <property type="term" value="P:DNA-templated transcription initiation"/>
    <property type="evidence" value="ECO:0007669"/>
    <property type="project" value="InterPro"/>
</dbReference>
<dbReference type="PROSITE" id="PS00718">
    <property type="entry name" value="SIGMA54_2"/>
    <property type="match status" value="1"/>
</dbReference>
<feature type="domain" description="RNA polymerase sigma factor 54 DNA-binding" evidence="11">
    <location>
        <begin position="351"/>
        <end position="510"/>
    </location>
</feature>
<dbReference type="PROSITE" id="PS50044">
    <property type="entry name" value="SIGMA54_3"/>
    <property type="match status" value="1"/>
</dbReference>
<comment type="caution">
    <text evidence="13">The sequence shown here is derived from an EMBL/GenBank/DDBJ whole genome shotgun (WGS) entry which is preliminary data.</text>
</comment>
<evidence type="ECO:0000256" key="9">
    <source>
        <dbReference type="PIRNR" id="PIRNR000774"/>
    </source>
</evidence>
<protein>
    <recommendedName>
        <fullName evidence="9">RNA polymerase sigma-54 factor</fullName>
    </recommendedName>
</protein>
<comment type="function">
    <text evidence="9">Sigma factors are initiation factors that promote the attachment of RNA polymerase to specific initiation sites and are then released.</text>
</comment>
<feature type="domain" description="RNA polymerase sigma factor 54 core-binding" evidence="12">
    <location>
        <begin position="149"/>
        <end position="335"/>
    </location>
</feature>
<dbReference type="PANTHER" id="PTHR32248:SF4">
    <property type="entry name" value="RNA POLYMERASE SIGMA-54 FACTOR"/>
    <property type="match status" value="1"/>
</dbReference>
<evidence type="ECO:0000256" key="7">
    <source>
        <dbReference type="ARBA" id="ARBA00023125"/>
    </source>
</evidence>
<dbReference type="GO" id="GO:0016987">
    <property type="term" value="F:sigma factor activity"/>
    <property type="evidence" value="ECO:0007669"/>
    <property type="project" value="UniProtKB-KW"/>
</dbReference>
<dbReference type="AlphaFoldDB" id="A0A8J7S3D9"/>
<keyword evidence="7 9" id="KW-0238">DNA-binding</keyword>
<feature type="region of interest" description="Disordered" evidence="10">
    <location>
        <begin position="49"/>
        <end position="141"/>
    </location>
</feature>
<dbReference type="InterPro" id="IPR007046">
    <property type="entry name" value="RNA_pol_sigma_54_core-bd"/>
</dbReference>
<dbReference type="PIRSF" id="PIRSF000774">
    <property type="entry name" value="RpoN"/>
    <property type="match status" value="1"/>
</dbReference>
<keyword evidence="14" id="KW-1185">Reference proteome</keyword>
<dbReference type="NCBIfam" id="NF009118">
    <property type="entry name" value="PRK12469.1"/>
    <property type="match status" value="1"/>
</dbReference>
<reference evidence="13" key="1">
    <citation type="submission" date="2021-04" db="EMBL/GenBank/DDBJ databases">
        <authorList>
            <person name="Zhang D.-C."/>
        </authorList>
    </citation>
    <scope>NUCLEOTIDE SEQUENCE</scope>
    <source>
        <strain evidence="13">CGMCC 1.15697</strain>
    </source>
</reference>
<evidence type="ECO:0000313" key="14">
    <source>
        <dbReference type="Proteomes" id="UP000672602"/>
    </source>
</evidence>
<accession>A0A8J7S3D9</accession>
<evidence type="ECO:0000256" key="8">
    <source>
        <dbReference type="ARBA" id="ARBA00023163"/>
    </source>
</evidence>
<dbReference type="GO" id="GO:0016779">
    <property type="term" value="F:nucleotidyltransferase activity"/>
    <property type="evidence" value="ECO:0007669"/>
    <property type="project" value="UniProtKB-KW"/>
</dbReference>
<dbReference type="Gene3D" id="1.10.10.60">
    <property type="entry name" value="Homeodomain-like"/>
    <property type="match status" value="1"/>
</dbReference>
<dbReference type="Pfam" id="PF04963">
    <property type="entry name" value="Sigma54_CBD"/>
    <property type="match status" value="1"/>
</dbReference>
<dbReference type="NCBIfam" id="TIGR02395">
    <property type="entry name" value="rpoN_sigma"/>
    <property type="match status" value="1"/>
</dbReference>
<keyword evidence="5 9" id="KW-0805">Transcription regulation</keyword>
<dbReference type="Pfam" id="PF00309">
    <property type="entry name" value="Sigma54_AID"/>
    <property type="match status" value="1"/>
</dbReference>
<evidence type="ECO:0000259" key="11">
    <source>
        <dbReference type="Pfam" id="PF04552"/>
    </source>
</evidence>
<dbReference type="InterPro" id="IPR007634">
    <property type="entry name" value="RNA_pol_sigma_54_DNA-bd"/>
</dbReference>
<dbReference type="Gene3D" id="1.10.10.1330">
    <property type="entry name" value="RNA polymerase sigma-54 factor, core-binding domain"/>
    <property type="match status" value="1"/>
</dbReference>